<dbReference type="Pfam" id="PF00633">
    <property type="entry name" value="HHH"/>
    <property type="match status" value="1"/>
</dbReference>
<dbReference type="InterPro" id="IPR044298">
    <property type="entry name" value="MIG/MutY"/>
</dbReference>
<keyword evidence="8" id="KW-0378">Hydrolase</keyword>
<protein>
    <recommendedName>
        <fullName evidence="5">Adenine DNA glycosylase</fullName>
        <ecNumber evidence="4">3.2.2.31</ecNumber>
    </recommendedName>
</protein>
<evidence type="ECO:0000256" key="7">
    <source>
        <dbReference type="ARBA" id="ARBA00022763"/>
    </source>
</evidence>
<dbReference type="InterPro" id="IPR003265">
    <property type="entry name" value="HhH-GPD_domain"/>
</dbReference>
<organism evidence="14 15">
    <name type="scientific">Aquipuribacter hungaricus</name>
    <dbReference type="NCBI Taxonomy" id="545624"/>
    <lineage>
        <taxon>Bacteria</taxon>
        <taxon>Bacillati</taxon>
        <taxon>Actinomycetota</taxon>
        <taxon>Actinomycetes</taxon>
        <taxon>Micrococcales</taxon>
        <taxon>Intrasporangiaceae</taxon>
        <taxon>Aquipuribacter</taxon>
    </lineage>
</organism>
<keyword evidence="7" id="KW-0227">DNA damage</keyword>
<dbReference type="InterPro" id="IPR011257">
    <property type="entry name" value="DNA_glycosylase"/>
</dbReference>
<evidence type="ECO:0000256" key="11">
    <source>
        <dbReference type="ARBA" id="ARBA00023204"/>
    </source>
</evidence>
<evidence type="ECO:0000256" key="4">
    <source>
        <dbReference type="ARBA" id="ARBA00012045"/>
    </source>
</evidence>
<comment type="caution">
    <text evidence="14">The sequence shown here is derived from an EMBL/GenBank/DDBJ whole genome shotgun (WGS) entry which is preliminary data.</text>
</comment>
<keyword evidence="15" id="KW-1185">Reference proteome</keyword>
<gene>
    <name evidence="14" type="ORF">ACFOLH_17705</name>
</gene>
<evidence type="ECO:0000256" key="3">
    <source>
        <dbReference type="ARBA" id="ARBA00008343"/>
    </source>
</evidence>
<evidence type="ECO:0000256" key="10">
    <source>
        <dbReference type="ARBA" id="ARBA00023014"/>
    </source>
</evidence>
<dbReference type="PANTHER" id="PTHR42944:SF1">
    <property type="entry name" value="ADENINE DNA GLYCOSYLASE"/>
    <property type="match status" value="1"/>
</dbReference>
<evidence type="ECO:0000256" key="6">
    <source>
        <dbReference type="ARBA" id="ARBA00022723"/>
    </source>
</evidence>
<accession>A0ABV7WJY2</accession>
<evidence type="ECO:0000256" key="2">
    <source>
        <dbReference type="ARBA" id="ARBA00001966"/>
    </source>
</evidence>
<keyword evidence="6" id="KW-0479">Metal-binding</keyword>
<dbReference type="RefSeq" id="WP_340295878.1">
    <property type="nucleotide sequence ID" value="NZ_JBBEOI010000333.1"/>
</dbReference>
<name>A0ABV7WJY2_9MICO</name>
<evidence type="ECO:0000256" key="12">
    <source>
        <dbReference type="ARBA" id="ARBA00023295"/>
    </source>
</evidence>
<comment type="cofactor">
    <cofactor evidence="2">
        <name>[4Fe-4S] cluster</name>
        <dbReference type="ChEBI" id="CHEBI:49883"/>
    </cofactor>
</comment>
<evidence type="ECO:0000256" key="8">
    <source>
        <dbReference type="ARBA" id="ARBA00022801"/>
    </source>
</evidence>
<evidence type="ECO:0000256" key="9">
    <source>
        <dbReference type="ARBA" id="ARBA00023004"/>
    </source>
</evidence>
<evidence type="ECO:0000256" key="1">
    <source>
        <dbReference type="ARBA" id="ARBA00000843"/>
    </source>
</evidence>
<dbReference type="PANTHER" id="PTHR42944">
    <property type="entry name" value="ADENINE DNA GLYCOSYLASE"/>
    <property type="match status" value="1"/>
</dbReference>
<proteinExistence type="inferred from homology"/>
<keyword evidence="11" id="KW-0234">DNA repair</keyword>
<dbReference type="Proteomes" id="UP001595685">
    <property type="component" value="Unassembled WGS sequence"/>
</dbReference>
<dbReference type="Gene3D" id="1.10.340.30">
    <property type="entry name" value="Hypothetical protein, domain 2"/>
    <property type="match status" value="1"/>
</dbReference>
<evidence type="ECO:0000313" key="14">
    <source>
        <dbReference type="EMBL" id="MFC3690185.1"/>
    </source>
</evidence>
<dbReference type="InterPro" id="IPR003651">
    <property type="entry name" value="Endonuclease3_FeS-loop_motif"/>
</dbReference>
<dbReference type="Pfam" id="PF00730">
    <property type="entry name" value="HhH-GPD"/>
    <property type="match status" value="1"/>
</dbReference>
<evidence type="ECO:0000259" key="13">
    <source>
        <dbReference type="SMART" id="SM00478"/>
    </source>
</evidence>
<reference evidence="15" key="1">
    <citation type="journal article" date="2019" name="Int. J. Syst. Evol. Microbiol.">
        <title>The Global Catalogue of Microorganisms (GCM) 10K type strain sequencing project: providing services to taxonomists for standard genome sequencing and annotation.</title>
        <authorList>
            <consortium name="The Broad Institute Genomics Platform"/>
            <consortium name="The Broad Institute Genome Sequencing Center for Infectious Disease"/>
            <person name="Wu L."/>
            <person name="Ma J."/>
        </authorList>
    </citation>
    <scope>NUCLEOTIDE SEQUENCE [LARGE SCALE GENOMIC DNA]</scope>
    <source>
        <strain evidence="15">NCAIM B.02333</strain>
    </source>
</reference>
<dbReference type="Gene3D" id="1.10.1670.10">
    <property type="entry name" value="Helix-hairpin-Helix base-excision DNA repair enzymes (C-terminal)"/>
    <property type="match status" value="1"/>
</dbReference>
<dbReference type="SUPFAM" id="SSF48150">
    <property type="entry name" value="DNA-glycosylase"/>
    <property type="match status" value="1"/>
</dbReference>
<evidence type="ECO:0000256" key="5">
    <source>
        <dbReference type="ARBA" id="ARBA00022023"/>
    </source>
</evidence>
<comment type="similarity">
    <text evidence="3">Belongs to the Nth/MutY family.</text>
</comment>
<sequence>MHLVDAGGLVDDVVTWYAGAARDLPWRAPGVDAWAVLVCEVMSQQTPVARVVPRWLAWLERWPTPTALADAPAGEAVRMWDRLGYPRRALRLHQAATVVRDQHGGVLPRTSTELLGLPGVGPYTAAATAAFANGERVVVLDVNIRRVLARVTEGVDAPPGAPTRAETARAQALLPDDAARSARWNAAVMELGATVCTARAPRCGTCPVGARCAWAAGEESRASGTDAVETHAPGTRVVRPRTTRPQAWLGTDRFVRGLLLAELRAEHGTVPTETLEAVGDEPAQTRRCLDSLLADGLAVAAPGGYRLPG</sequence>
<dbReference type="InterPro" id="IPR000445">
    <property type="entry name" value="HhH_motif"/>
</dbReference>
<evidence type="ECO:0000313" key="15">
    <source>
        <dbReference type="Proteomes" id="UP001595685"/>
    </source>
</evidence>
<dbReference type="EMBL" id="JBHRWW010000018">
    <property type="protein sequence ID" value="MFC3690185.1"/>
    <property type="molecule type" value="Genomic_DNA"/>
</dbReference>
<keyword evidence="12" id="KW-0326">Glycosidase</keyword>
<dbReference type="CDD" id="cd00056">
    <property type="entry name" value="ENDO3c"/>
    <property type="match status" value="1"/>
</dbReference>
<dbReference type="SMART" id="SM00525">
    <property type="entry name" value="FES"/>
    <property type="match status" value="1"/>
</dbReference>
<dbReference type="InterPro" id="IPR023170">
    <property type="entry name" value="HhH_base_excis_C"/>
</dbReference>
<dbReference type="EC" id="3.2.2.31" evidence="4"/>
<feature type="domain" description="HhH-GPD" evidence="13">
    <location>
        <begin position="42"/>
        <end position="194"/>
    </location>
</feature>
<comment type="catalytic activity">
    <reaction evidence="1">
        <text>Hydrolyzes free adenine bases from 7,8-dihydro-8-oxoguanine:adenine mismatched double-stranded DNA, leaving an apurinic site.</text>
        <dbReference type="EC" id="3.2.2.31"/>
    </reaction>
</comment>
<dbReference type="SMART" id="SM00478">
    <property type="entry name" value="ENDO3c"/>
    <property type="match status" value="1"/>
</dbReference>
<keyword evidence="10" id="KW-0411">Iron-sulfur</keyword>
<keyword evidence="9" id="KW-0408">Iron</keyword>